<sequence>MNRILILFAHPRFEKPRVNRALLAAIRDNPAVTLNDLYELYPDFNIDEEREKALLTAHRVLVWQHPFYMYSAPALLKQWIDLVLEHGWAHGRGGDALKGKLVFNALTSGGTRKEYAAGGYNRFTIGEFLLPFNQTAARCGMIYLPPFTVQGTYLLTAADLEYHALRYCTLLDRLSQGDFDVESLQTFSFLNDWLDSETGGHSHEFHFS</sequence>
<dbReference type="KEGG" id="sat:SYN_01609"/>
<organism evidence="3 4">
    <name type="scientific">Syntrophus aciditrophicus (strain SB)</name>
    <dbReference type="NCBI Taxonomy" id="56780"/>
    <lineage>
        <taxon>Bacteria</taxon>
        <taxon>Pseudomonadati</taxon>
        <taxon>Thermodesulfobacteriota</taxon>
        <taxon>Syntrophia</taxon>
        <taxon>Syntrophales</taxon>
        <taxon>Syntrophaceae</taxon>
        <taxon>Syntrophus</taxon>
    </lineage>
</organism>
<protein>
    <submittedName>
        <fullName evidence="3">Modulator of glutathione-dependent potassium efflux system</fullName>
    </submittedName>
</protein>
<dbReference type="GO" id="GO:0009055">
    <property type="term" value="F:electron transfer activity"/>
    <property type="evidence" value="ECO:0007669"/>
    <property type="project" value="TreeGrafter"/>
</dbReference>
<evidence type="ECO:0000313" key="4">
    <source>
        <dbReference type="Proteomes" id="UP000001933"/>
    </source>
</evidence>
<dbReference type="PANTHER" id="PTHR47307">
    <property type="entry name" value="GLUTATHIONE-REGULATED POTASSIUM-EFFLUX SYSTEM ANCILLARY PROTEIN KEFG"/>
    <property type="match status" value="1"/>
</dbReference>
<name>Q2LXY4_SYNAS</name>
<dbReference type="RefSeq" id="WP_011418962.1">
    <property type="nucleotide sequence ID" value="NC_007759.1"/>
</dbReference>
<dbReference type="GO" id="GO:0010181">
    <property type="term" value="F:FMN binding"/>
    <property type="evidence" value="ECO:0007669"/>
    <property type="project" value="TreeGrafter"/>
</dbReference>
<dbReference type="Pfam" id="PF02525">
    <property type="entry name" value="Flavodoxin_2"/>
    <property type="match status" value="1"/>
</dbReference>
<keyword evidence="1" id="KW-0560">Oxidoreductase</keyword>
<dbReference type="SUPFAM" id="SSF52218">
    <property type="entry name" value="Flavoproteins"/>
    <property type="match status" value="1"/>
</dbReference>
<dbReference type="Gene3D" id="3.40.50.360">
    <property type="match status" value="1"/>
</dbReference>
<evidence type="ECO:0000313" key="3">
    <source>
        <dbReference type="EMBL" id="ABC78949.1"/>
    </source>
</evidence>
<dbReference type="InterPro" id="IPR029039">
    <property type="entry name" value="Flavoprotein-like_sf"/>
</dbReference>
<dbReference type="HOGENOM" id="CLU_058643_0_1_7"/>
<accession>Q2LXY4</accession>
<dbReference type="AlphaFoldDB" id="Q2LXY4"/>
<dbReference type="GO" id="GO:0003955">
    <property type="term" value="F:NAD(P)H dehydrogenase (quinone) activity"/>
    <property type="evidence" value="ECO:0007669"/>
    <property type="project" value="TreeGrafter"/>
</dbReference>
<dbReference type="OrthoDB" id="9798454at2"/>
<evidence type="ECO:0000259" key="2">
    <source>
        <dbReference type="Pfam" id="PF02525"/>
    </source>
</evidence>
<dbReference type="STRING" id="56780.SYN_01609"/>
<dbReference type="Proteomes" id="UP000001933">
    <property type="component" value="Chromosome"/>
</dbReference>
<keyword evidence="4" id="KW-1185">Reference proteome</keyword>
<dbReference type="InterPro" id="IPR046980">
    <property type="entry name" value="KefG/KefF"/>
</dbReference>
<dbReference type="EMBL" id="CP000252">
    <property type="protein sequence ID" value="ABC78949.1"/>
    <property type="molecule type" value="Genomic_DNA"/>
</dbReference>
<gene>
    <name evidence="3" type="ORF">SYN_01609</name>
</gene>
<dbReference type="FunCoup" id="Q2LXY4">
    <property type="interactions" value="7"/>
</dbReference>
<dbReference type="InParanoid" id="Q2LXY4"/>
<dbReference type="PANTHER" id="PTHR47307:SF1">
    <property type="entry name" value="GLUTATHIONE-REGULATED POTASSIUM-EFFLUX SYSTEM ANCILLARY PROTEIN KEFG"/>
    <property type="match status" value="1"/>
</dbReference>
<feature type="domain" description="Flavodoxin-like fold" evidence="2">
    <location>
        <begin position="3"/>
        <end position="162"/>
    </location>
</feature>
<reference evidence="3 4" key="1">
    <citation type="journal article" date="2007" name="Proc. Natl. Acad. Sci. U.S.A.">
        <title>The genome of Syntrophus aciditrophicus: life at the thermodynamic limit of microbial growth.</title>
        <authorList>
            <person name="McInerney M.J."/>
            <person name="Rohlin L."/>
            <person name="Mouttaki H."/>
            <person name="Kim U."/>
            <person name="Krupp R.S."/>
            <person name="Rios-Hernandez L."/>
            <person name="Sieber J."/>
            <person name="Struchtemeyer C.G."/>
            <person name="Bhattacharyya A."/>
            <person name="Campbell J.W."/>
            <person name="Gunsalus R.P."/>
        </authorList>
    </citation>
    <scope>NUCLEOTIDE SEQUENCE [LARGE SCALE GENOMIC DNA]</scope>
    <source>
        <strain evidence="3 4">SB</strain>
    </source>
</reference>
<proteinExistence type="predicted"/>
<dbReference type="eggNOG" id="COG2249">
    <property type="taxonomic scope" value="Bacteria"/>
</dbReference>
<evidence type="ECO:0000256" key="1">
    <source>
        <dbReference type="ARBA" id="ARBA00023002"/>
    </source>
</evidence>
<dbReference type="InterPro" id="IPR003680">
    <property type="entry name" value="Flavodoxin_fold"/>
</dbReference>